<dbReference type="AlphaFoldDB" id="A0A1I0BVF1"/>
<dbReference type="PANTHER" id="PTHR36836:SF1">
    <property type="entry name" value="COLANIC ACID BIOSYNTHESIS PROTEIN WCAK"/>
    <property type="match status" value="1"/>
</dbReference>
<evidence type="ECO:0000313" key="3">
    <source>
        <dbReference type="Proteomes" id="UP000199180"/>
    </source>
</evidence>
<evidence type="ECO:0000259" key="1">
    <source>
        <dbReference type="Pfam" id="PF04230"/>
    </source>
</evidence>
<proteinExistence type="predicted"/>
<dbReference type="PANTHER" id="PTHR36836">
    <property type="entry name" value="COLANIC ACID BIOSYNTHESIS PROTEIN WCAK"/>
    <property type="match status" value="1"/>
</dbReference>
<keyword evidence="2" id="KW-0808">Transferase</keyword>
<dbReference type="STRING" id="364199.SAMN04489858_10356"/>
<sequence>MISIGYPVRCISVVNFTGFRANWGCQATSWGLVDLLNGAMPVPDLPHLRPVPLLGRNPADLAMEQQRDQIHQAIEDVANARPGADAGLRFLETLCTQRYGRYAQQVRHSDLVVLQAEGTMAGTDIVRGARLLLLPFVARHAWKKPVIAMNQTIYSCDDDFTRVLAAAYNSFDMVAVRENISFDAARRAGIRDVLHIPDAAFLVRPRPGGQGLATPGHFAVSGTAYEGAETYSRLIAIADHLRRETGLRPLVLVSASEDRALVDQARQLWGDGGFDTLPTEAPHSVVASVLQRCRFLLGGRYHMAIMAAAMATPVIQLPGNTYKNEGLSAMLDGLMPVRQPEDLAAITADAAAIMEAPDRARDGLRAAVAPLHDRLQVAAQYLAQLQQGETVAAPDLLRHAPGQAISASDHLPVYRANSIRRAEGFSYHGAAGVGGAPAPRDLFEARLDDLQAGDQGARSSLIQMMKSFPGAPERARPTLREAIYRLPLDLFRDARVPRPPSEDAQMRTLEDILRVCGPDLQVMCDRIVPGQPAPHRPRAADLAVHLATLREEFGGSPELLFYHAALITLIRRGQDDAAIAKFRALWAEMPDFLCARLNARWLVSACDTFADISRGSSEGTTALLGSVLINTVKLYETEREALGISDESANYRSMAGPPPLHDGLTAYGVGGGEMVGNLLDRIRVAALSGGAPGRIVGELLTRTMQAHTAYARLAPEGVRAACAVPPR</sequence>
<dbReference type="Proteomes" id="UP000199180">
    <property type="component" value="Unassembled WGS sequence"/>
</dbReference>
<dbReference type="Gene3D" id="3.40.50.2000">
    <property type="entry name" value="Glycogen Phosphorylase B"/>
    <property type="match status" value="1"/>
</dbReference>
<reference evidence="2 3" key="1">
    <citation type="submission" date="2016-10" db="EMBL/GenBank/DDBJ databases">
        <authorList>
            <person name="de Groot N.N."/>
        </authorList>
    </citation>
    <scope>NUCLEOTIDE SEQUENCE [LARGE SCALE GENOMIC DNA]</scope>
    <source>
        <strain evidence="2 3">DSM 17862</strain>
    </source>
</reference>
<keyword evidence="3" id="KW-1185">Reference proteome</keyword>
<dbReference type="GO" id="GO:0016740">
    <property type="term" value="F:transferase activity"/>
    <property type="evidence" value="ECO:0007669"/>
    <property type="project" value="UniProtKB-KW"/>
</dbReference>
<name>A0A1I0BVF1_9RHOB</name>
<evidence type="ECO:0000313" key="2">
    <source>
        <dbReference type="EMBL" id="SET10376.1"/>
    </source>
</evidence>
<dbReference type="Pfam" id="PF04230">
    <property type="entry name" value="PS_pyruv_trans"/>
    <property type="match status" value="1"/>
</dbReference>
<dbReference type="EMBL" id="FOHO01000003">
    <property type="protein sequence ID" value="SET10376.1"/>
    <property type="molecule type" value="Genomic_DNA"/>
</dbReference>
<protein>
    <submittedName>
        <fullName evidence="2">Polysaccharide pyruvyl transferase family protein WcaK</fullName>
    </submittedName>
</protein>
<dbReference type="RefSeq" id="WP_175479819.1">
    <property type="nucleotide sequence ID" value="NZ_FOHO01000003.1"/>
</dbReference>
<feature type="domain" description="Polysaccharide pyruvyl transferase" evidence="1">
    <location>
        <begin position="79"/>
        <end position="315"/>
    </location>
</feature>
<gene>
    <name evidence="2" type="ORF">SAMN04489858_10356</name>
</gene>
<organism evidence="2 3">
    <name type="scientific">Paracoccus homiensis</name>
    <dbReference type="NCBI Taxonomy" id="364199"/>
    <lineage>
        <taxon>Bacteria</taxon>
        <taxon>Pseudomonadati</taxon>
        <taxon>Pseudomonadota</taxon>
        <taxon>Alphaproteobacteria</taxon>
        <taxon>Rhodobacterales</taxon>
        <taxon>Paracoccaceae</taxon>
        <taxon>Paracoccus</taxon>
    </lineage>
</organism>
<dbReference type="InterPro" id="IPR007345">
    <property type="entry name" value="Polysacch_pyruvyl_Trfase"/>
</dbReference>
<accession>A0A1I0BVF1</accession>